<reference evidence="1 2" key="1">
    <citation type="submission" date="2016-11" db="EMBL/GenBank/DDBJ databases">
        <title>Draft Genome Sequences of Nine Cyanobacterial Strains from Diverse Habitats.</title>
        <authorList>
            <person name="Zhu T."/>
            <person name="Hou S."/>
            <person name="Lu X."/>
            <person name="Hess W.R."/>
        </authorList>
    </citation>
    <scope>NUCLEOTIDE SEQUENCE [LARGE SCALE GENOMIC DNA]</scope>
    <source>
        <strain evidence="1 2">NIES-593</strain>
    </source>
</reference>
<organism evidence="1 2">
    <name type="scientific">Hydrococcus rivularis NIES-593</name>
    <dbReference type="NCBI Taxonomy" id="1921803"/>
    <lineage>
        <taxon>Bacteria</taxon>
        <taxon>Bacillati</taxon>
        <taxon>Cyanobacteriota</taxon>
        <taxon>Cyanophyceae</taxon>
        <taxon>Pleurocapsales</taxon>
        <taxon>Hydrococcaceae</taxon>
        <taxon>Hydrococcus</taxon>
    </lineage>
</organism>
<protein>
    <submittedName>
        <fullName evidence="1">Uncharacterized protein</fullName>
    </submittedName>
</protein>
<evidence type="ECO:0000313" key="1">
    <source>
        <dbReference type="EMBL" id="OKH20600.1"/>
    </source>
</evidence>
<name>A0A1U7HAJ3_9CYAN</name>
<sequence length="87" mass="9883">MDYWSNLRENTIALSGILSKLVTSYTQVLSSIGKKLLAIDFDISREALISHLNLIFFRVRVDKTKKFRMYSPQGIVSQLLFLGGSLD</sequence>
<dbReference type="Proteomes" id="UP000186868">
    <property type="component" value="Unassembled WGS sequence"/>
</dbReference>
<dbReference type="EMBL" id="MRCB01000028">
    <property type="protein sequence ID" value="OKH20600.1"/>
    <property type="molecule type" value="Genomic_DNA"/>
</dbReference>
<keyword evidence="2" id="KW-1185">Reference proteome</keyword>
<dbReference type="AlphaFoldDB" id="A0A1U7HAJ3"/>
<comment type="caution">
    <text evidence="1">The sequence shown here is derived from an EMBL/GenBank/DDBJ whole genome shotgun (WGS) entry which is preliminary data.</text>
</comment>
<gene>
    <name evidence="1" type="ORF">NIES593_18130</name>
</gene>
<evidence type="ECO:0000313" key="2">
    <source>
        <dbReference type="Proteomes" id="UP000186868"/>
    </source>
</evidence>
<accession>A0A1U7HAJ3</accession>
<proteinExistence type="predicted"/>